<keyword evidence="2" id="KW-1185">Reference proteome</keyword>
<dbReference type="Gene3D" id="1.10.10.60">
    <property type="entry name" value="Homeodomain-like"/>
    <property type="match status" value="1"/>
</dbReference>
<accession>A0ABT8CPK5</accession>
<protein>
    <submittedName>
        <fullName evidence="1">Helix-turn-helix domain-containing protein</fullName>
    </submittedName>
</protein>
<proteinExistence type="predicted"/>
<dbReference type="SUPFAM" id="SSF48295">
    <property type="entry name" value="TrpR-like"/>
    <property type="match status" value="1"/>
</dbReference>
<evidence type="ECO:0000313" key="2">
    <source>
        <dbReference type="Proteomes" id="UP001242368"/>
    </source>
</evidence>
<dbReference type="InterPro" id="IPR010921">
    <property type="entry name" value="Trp_repressor/repl_initiator"/>
</dbReference>
<organism evidence="1 2">
    <name type="scientific">Paenimyroides ceti</name>
    <dbReference type="NCBI Taxonomy" id="395087"/>
    <lineage>
        <taxon>Bacteria</taxon>
        <taxon>Pseudomonadati</taxon>
        <taxon>Bacteroidota</taxon>
        <taxon>Flavobacteriia</taxon>
        <taxon>Flavobacteriales</taxon>
        <taxon>Flavobacteriaceae</taxon>
        <taxon>Paenimyroides</taxon>
    </lineage>
</organism>
<name>A0ABT8CPK5_9FLAO</name>
<reference evidence="2" key="1">
    <citation type="journal article" date="2019" name="Int. J. Syst. Evol. Microbiol.">
        <title>The Global Catalogue of Microorganisms (GCM) 10K type strain sequencing project: providing services to taxonomists for standard genome sequencing and annotation.</title>
        <authorList>
            <consortium name="The Broad Institute Genomics Platform"/>
            <consortium name="The Broad Institute Genome Sequencing Center for Infectious Disease"/>
            <person name="Wu L."/>
            <person name="Ma J."/>
        </authorList>
    </citation>
    <scope>NUCLEOTIDE SEQUENCE [LARGE SCALE GENOMIC DNA]</scope>
    <source>
        <strain evidence="2">CECT 7184</strain>
    </source>
</reference>
<sequence>MNAPNYKHIYKEMLKKYGIKADADIQKVLKKKQLNSLDVIFLNQKVVTKQPLCDRKNRNTQLRSYDKESIDYILNYQELHKMTIADVAKKFKISRNTIGRWKKEKKKG</sequence>
<evidence type="ECO:0000313" key="1">
    <source>
        <dbReference type="EMBL" id="MDN3706109.1"/>
    </source>
</evidence>
<gene>
    <name evidence="1" type="ORF">QW060_03100</name>
</gene>
<comment type="caution">
    <text evidence="1">The sequence shown here is derived from an EMBL/GenBank/DDBJ whole genome shotgun (WGS) entry which is preliminary data.</text>
</comment>
<dbReference type="Proteomes" id="UP001242368">
    <property type="component" value="Unassembled WGS sequence"/>
</dbReference>
<dbReference type="EMBL" id="JAUFQU010000001">
    <property type="protein sequence ID" value="MDN3706109.1"/>
    <property type="molecule type" value="Genomic_DNA"/>
</dbReference>
<dbReference type="RefSeq" id="WP_290362246.1">
    <property type="nucleotide sequence ID" value="NZ_JAUFQU010000001.1"/>
</dbReference>